<keyword evidence="7" id="KW-0325">Glycoprotein</keyword>
<evidence type="ECO:0000256" key="4">
    <source>
        <dbReference type="ARBA" id="ARBA00022729"/>
    </source>
</evidence>
<evidence type="ECO:0000313" key="13">
    <source>
        <dbReference type="EMBL" id="KAK0063650.1"/>
    </source>
</evidence>
<dbReference type="GO" id="GO:0005509">
    <property type="term" value="F:calcium ion binding"/>
    <property type="evidence" value="ECO:0007669"/>
    <property type="project" value="InterPro"/>
</dbReference>
<dbReference type="PANTHER" id="PTHR47333:SF4">
    <property type="entry name" value="EGF-LIKE DOMAIN-CONTAINING PROTEIN"/>
    <property type="match status" value="1"/>
</dbReference>
<evidence type="ECO:0000256" key="3">
    <source>
        <dbReference type="ARBA" id="ARBA00022536"/>
    </source>
</evidence>
<feature type="domain" description="EGF-like" evidence="11">
    <location>
        <begin position="400"/>
        <end position="440"/>
    </location>
</feature>
<keyword evidence="2" id="KW-0964">Secreted</keyword>
<dbReference type="SUPFAM" id="SSF57196">
    <property type="entry name" value="EGF/Laminin"/>
    <property type="match status" value="6"/>
</dbReference>
<dbReference type="InterPro" id="IPR001304">
    <property type="entry name" value="C-type_lectin-like"/>
</dbReference>
<dbReference type="PROSITE" id="PS01186">
    <property type="entry name" value="EGF_2"/>
    <property type="match status" value="6"/>
</dbReference>
<evidence type="ECO:0000256" key="9">
    <source>
        <dbReference type="SAM" id="Phobius"/>
    </source>
</evidence>
<dbReference type="InterPro" id="IPR000742">
    <property type="entry name" value="EGF"/>
</dbReference>
<evidence type="ECO:0000256" key="2">
    <source>
        <dbReference type="ARBA" id="ARBA00022525"/>
    </source>
</evidence>
<keyword evidence="9" id="KW-0812">Transmembrane</keyword>
<dbReference type="FunFam" id="2.10.25.10:FF:000038">
    <property type="entry name" value="Fibrillin 2"/>
    <property type="match status" value="2"/>
</dbReference>
<dbReference type="Pfam" id="PF12662">
    <property type="entry name" value="cEGF"/>
    <property type="match status" value="2"/>
</dbReference>
<evidence type="ECO:0000256" key="1">
    <source>
        <dbReference type="ARBA" id="ARBA00004613"/>
    </source>
</evidence>
<keyword evidence="6" id="KW-1015">Disulfide bond</keyword>
<proteinExistence type="predicted"/>
<dbReference type="FunFam" id="2.10.25.10:FF:000240">
    <property type="entry name" value="Vitamin K-dependent protein S"/>
    <property type="match status" value="3"/>
</dbReference>
<comment type="caution">
    <text evidence="8">Lacks conserved residue(s) required for the propagation of feature annotation.</text>
</comment>
<dbReference type="SMART" id="SM00179">
    <property type="entry name" value="EGF_CA"/>
    <property type="match status" value="10"/>
</dbReference>
<dbReference type="Pfam" id="PF14670">
    <property type="entry name" value="FXa_inhibition"/>
    <property type="match status" value="3"/>
</dbReference>
<evidence type="ECO:0000313" key="14">
    <source>
        <dbReference type="Proteomes" id="UP001233172"/>
    </source>
</evidence>
<comment type="subcellular location">
    <subcellularLocation>
        <location evidence="1">Secreted</location>
    </subcellularLocation>
</comment>
<keyword evidence="5" id="KW-0677">Repeat</keyword>
<keyword evidence="3 8" id="KW-0245">EGF-like domain</keyword>
<accession>A0AAD8FGM7</accession>
<sequence>MLKVFFVFSTAITSADFDTLEVGEHVYCLSKNSTSNYHEAKNNCTQIKAELAFFDSNEEFFLAFKTLNSYQKEYWIDFNYTRTSPTIWKYIFSWRHEIFNDSVWAAGQPDGNCGNISFYSQCCGRVAPNEGLKDMRCFFPTYAFVCKAAPQCLLHAVECILNCGEPVSSLSCLEGFYFNATTQSCEDVNECAQNISRCHQSCSNTVGSYTCGCFTGYTLGSDYVICVDINECALNQSICPQICVNKEGSFRCTCNVGFTLRVAINTGSVFCDDIDECMMNTSGCQQTCLNTIGSYTCGCRTGYVLALNNYTCEDINECALNQSICPQICENKEGTFRCTCNVGFALRFDNNTAKYLCDDIDECKMNTSGCQQTCINTPGSYTCDCRTGYVLALNNFTCVDLNECATNNGSCQQICQNFDGSFHCDCHQGYILGSDNKSCDDIDECSSGVHKCQQNCSNANGSYFCSCEKGYLLSTDGYNCTQVQTCLTSTCQHLCSNTSTGYTCHCYHGYKLDADGIHCSDINECDLSTCTNCSYTNISNSCPGNCNVSSNVCDQVCDNVSGSFQCSCRPGYILNIAHNKTCKDIDECSLNSSLCEVYCNNTPGSYFCSCPRGYHLSGNGYSCDTSTLVNYCPCSCSYNKSRVTMSRGELRLYLEMLRQSLKVNNKLLLSTRLQLTSQDDSSHVNTYIGYVGTVFLVITLSTIVFLDMTRVICRSVVVP</sequence>
<dbReference type="SUPFAM" id="SSF56436">
    <property type="entry name" value="C-type lectin-like"/>
    <property type="match status" value="1"/>
</dbReference>
<dbReference type="InterPro" id="IPR000152">
    <property type="entry name" value="EGF-type_Asp/Asn_hydroxyl_site"/>
</dbReference>
<dbReference type="EMBL" id="JASAOG010000020">
    <property type="protein sequence ID" value="KAK0063650.1"/>
    <property type="molecule type" value="Genomic_DNA"/>
</dbReference>
<dbReference type="InterPro" id="IPR001881">
    <property type="entry name" value="EGF-like_Ca-bd_dom"/>
</dbReference>
<dbReference type="Gene3D" id="3.10.100.10">
    <property type="entry name" value="Mannose-Binding Protein A, subunit A"/>
    <property type="match status" value="1"/>
</dbReference>
<dbReference type="FunFam" id="2.10.25.10:FF:000014">
    <property type="entry name" value="Latent-transforming growth factor beta-binding protein 3"/>
    <property type="match status" value="1"/>
</dbReference>
<dbReference type="InterPro" id="IPR016186">
    <property type="entry name" value="C-type_lectin-like/link_sf"/>
</dbReference>
<keyword evidence="9" id="KW-1133">Transmembrane helix</keyword>
<evidence type="ECO:0000256" key="10">
    <source>
        <dbReference type="SAM" id="SignalP"/>
    </source>
</evidence>
<feature type="domain" description="C-type lectin" evidence="12">
    <location>
        <begin position="22"/>
        <end position="147"/>
    </location>
</feature>
<dbReference type="CDD" id="cd00037">
    <property type="entry name" value="CLECT"/>
    <property type="match status" value="1"/>
</dbReference>
<evidence type="ECO:0000259" key="11">
    <source>
        <dbReference type="PROSITE" id="PS50026"/>
    </source>
</evidence>
<dbReference type="PROSITE" id="PS50026">
    <property type="entry name" value="EGF_3"/>
    <property type="match status" value="2"/>
</dbReference>
<reference evidence="13" key="1">
    <citation type="journal article" date="2023" name="PLoS Negl. Trop. Dis.">
        <title>A genome sequence for Biomphalaria pfeifferi, the major vector snail for the human-infecting parasite Schistosoma mansoni.</title>
        <authorList>
            <person name="Bu L."/>
            <person name="Lu L."/>
            <person name="Laidemitt M.R."/>
            <person name="Zhang S.M."/>
            <person name="Mutuku M."/>
            <person name="Mkoji G."/>
            <person name="Steinauer M."/>
            <person name="Loker E.S."/>
        </authorList>
    </citation>
    <scope>NUCLEOTIDE SEQUENCE</scope>
    <source>
        <strain evidence="13">KasaAsao</strain>
    </source>
</reference>
<dbReference type="Gene3D" id="2.10.25.10">
    <property type="entry name" value="Laminin"/>
    <property type="match status" value="10"/>
</dbReference>
<dbReference type="Pfam" id="PF07645">
    <property type="entry name" value="EGF_CA"/>
    <property type="match status" value="4"/>
</dbReference>
<organism evidence="13 14">
    <name type="scientific">Biomphalaria pfeifferi</name>
    <name type="common">Bloodfluke planorb</name>
    <name type="synonym">Freshwater snail</name>
    <dbReference type="NCBI Taxonomy" id="112525"/>
    <lineage>
        <taxon>Eukaryota</taxon>
        <taxon>Metazoa</taxon>
        <taxon>Spiralia</taxon>
        <taxon>Lophotrochozoa</taxon>
        <taxon>Mollusca</taxon>
        <taxon>Gastropoda</taxon>
        <taxon>Heterobranchia</taxon>
        <taxon>Euthyneura</taxon>
        <taxon>Panpulmonata</taxon>
        <taxon>Hygrophila</taxon>
        <taxon>Lymnaeoidea</taxon>
        <taxon>Planorbidae</taxon>
        <taxon>Biomphalaria</taxon>
    </lineage>
</organism>
<feature type="chain" id="PRO_5042183034" evidence="10">
    <location>
        <begin position="18"/>
        <end position="719"/>
    </location>
</feature>
<gene>
    <name evidence="13" type="ORF">Bpfe_006801</name>
</gene>
<name>A0AAD8FGM7_BIOPF</name>
<keyword evidence="14" id="KW-1185">Reference proteome</keyword>
<dbReference type="InterPro" id="IPR049883">
    <property type="entry name" value="NOTCH1_EGF-like"/>
</dbReference>
<dbReference type="FunFam" id="2.10.25.10:FF:000005">
    <property type="entry name" value="Fibrillin 2"/>
    <property type="match status" value="1"/>
</dbReference>
<dbReference type="AlphaFoldDB" id="A0AAD8FGM7"/>
<dbReference type="PROSITE" id="PS00010">
    <property type="entry name" value="ASX_HYDROXYL"/>
    <property type="match status" value="6"/>
</dbReference>
<dbReference type="SMART" id="SM00034">
    <property type="entry name" value="CLECT"/>
    <property type="match status" value="1"/>
</dbReference>
<dbReference type="PANTHER" id="PTHR47333">
    <property type="entry name" value="VON WILLEBRAND FACTOR C AND EGF DOMAIN-CONTAINING PROTEIN"/>
    <property type="match status" value="1"/>
</dbReference>
<keyword evidence="9" id="KW-0472">Membrane</keyword>
<evidence type="ECO:0000256" key="6">
    <source>
        <dbReference type="ARBA" id="ARBA00023157"/>
    </source>
</evidence>
<feature type="domain" description="EGF-like" evidence="11">
    <location>
        <begin position="359"/>
        <end position="395"/>
    </location>
</feature>
<dbReference type="PROSITE" id="PS50041">
    <property type="entry name" value="C_TYPE_LECTIN_2"/>
    <property type="match status" value="1"/>
</dbReference>
<comment type="caution">
    <text evidence="13">The sequence shown here is derived from an EMBL/GenBank/DDBJ whole genome shotgun (WGS) entry which is preliminary data.</text>
</comment>
<dbReference type="InterPro" id="IPR026823">
    <property type="entry name" value="cEGF"/>
</dbReference>
<dbReference type="SUPFAM" id="SSF57184">
    <property type="entry name" value="Growth factor receptor domain"/>
    <property type="match status" value="2"/>
</dbReference>
<reference evidence="13" key="2">
    <citation type="submission" date="2023-04" db="EMBL/GenBank/DDBJ databases">
        <authorList>
            <person name="Bu L."/>
            <person name="Lu L."/>
            <person name="Laidemitt M.R."/>
            <person name="Zhang S.M."/>
            <person name="Mutuku M."/>
            <person name="Mkoji G."/>
            <person name="Steinauer M."/>
            <person name="Loker E.S."/>
        </authorList>
    </citation>
    <scope>NUCLEOTIDE SEQUENCE</scope>
    <source>
        <strain evidence="13">KasaAsao</strain>
        <tissue evidence="13">Whole Snail</tissue>
    </source>
</reference>
<dbReference type="PROSITE" id="PS01187">
    <property type="entry name" value="EGF_CA"/>
    <property type="match status" value="3"/>
</dbReference>
<protein>
    <submittedName>
        <fullName evidence="13">Fibrillin-2</fullName>
    </submittedName>
</protein>
<dbReference type="SMART" id="SM00181">
    <property type="entry name" value="EGF"/>
    <property type="match status" value="10"/>
</dbReference>
<evidence type="ECO:0000259" key="12">
    <source>
        <dbReference type="PROSITE" id="PS50041"/>
    </source>
</evidence>
<keyword evidence="4 10" id="KW-0732">Signal</keyword>
<feature type="signal peptide" evidence="10">
    <location>
        <begin position="1"/>
        <end position="17"/>
    </location>
</feature>
<dbReference type="InterPro" id="IPR009030">
    <property type="entry name" value="Growth_fac_rcpt_cys_sf"/>
</dbReference>
<dbReference type="InterPro" id="IPR018097">
    <property type="entry name" value="EGF_Ca-bd_CS"/>
</dbReference>
<dbReference type="Proteomes" id="UP001233172">
    <property type="component" value="Unassembled WGS sequence"/>
</dbReference>
<evidence type="ECO:0000256" key="5">
    <source>
        <dbReference type="ARBA" id="ARBA00022737"/>
    </source>
</evidence>
<evidence type="ECO:0000256" key="8">
    <source>
        <dbReference type="PROSITE-ProRule" id="PRU00076"/>
    </source>
</evidence>
<dbReference type="InterPro" id="IPR016187">
    <property type="entry name" value="CTDL_fold"/>
</dbReference>
<feature type="transmembrane region" description="Helical" evidence="9">
    <location>
        <begin position="687"/>
        <end position="706"/>
    </location>
</feature>
<dbReference type="CDD" id="cd00054">
    <property type="entry name" value="EGF_CA"/>
    <property type="match status" value="1"/>
</dbReference>
<dbReference type="InterPro" id="IPR052080">
    <property type="entry name" value="vWF_C/EGF_Fibrillin"/>
</dbReference>
<dbReference type="GO" id="GO:0005576">
    <property type="term" value="C:extracellular region"/>
    <property type="evidence" value="ECO:0007669"/>
    <property type="project" value="UniProtKB-SubCell"/>
</dbReference>
<evidence type="ECO:0000256" key="7">
    <source>
        <dbReference type="ARBA" id="ARBA00023180"/>
    </source>
</evidence>